<dbReference type="EMBL" id="CP048620">
    <property type="protein sequence ID" value="QPJ63987.1"/>
    <property type="molecule type" value="Genomic_DNA"/>
</dbReference>
<gene>
    <name evidence="1" type="primary">thiS</name>
    <name evidence="1" type="ORF">G3M78_00610</name>
</gene>
<evidence type="ECO:0000313" key="2">
    <source>
        <dbReference type="Proteomes" id="UP000594464"/>
    </source>
</evidence>
<dbReference type="Proteomes" id="UP000594464">
    <property type="component" value="Chromosome"/>
</dbReference>
<accession>A0A7T0BZY0</accession>
<protein>
    <submittedName>
        <fullName evidence="1">Sulfur carrier protein ThiS</fullName>
    </submittedName>
</protein>
<dbReference type="CDD" id="cd00565">
    <property type="entry name" value="Ubl_ThiS"/>
    <property type="match status" value="1"/>
</dbReference>
<dbReference type="KEGG" id="nva:G3M78_00610"/>
<dbReference type="Pfam" id="PF02597">
    <property type="entry name" value="ThiS"/>
    <property type="match status" value="1"/>
</dbReference>
<sequence>MLLIINGKEREIHSSSTIDELLAELELTAPHIAVALNQQVVPRGKRQSTLLNEGDRVEIVHAVGGGCR</sequence>
<dbReference type="Gene3D" id="3.10.20.30">
    <property type="match status" value="1"/>
</dbReference>
<organism evidence="1 2">
    <name type="scientific">Candidatus Nitrohelix vancouverensis</name>
    <dbReference type="NCBI Taxonomy" id="2705534"/>
    <lineage>
        <taxon>Bacteria</taxon>
        <taxon>Pseudomonadati</taxon>
        <taxon>Nitrospinota/Tectimicrobiota group</taxon>
        <taxon>Nitrospinota</taxon>
        <taxon>Nitrospinia</taxon>
        <taxon>Nitrospinales</taxon>
        <taxon>Nitrospinaceae</taxon>
        <taxon>Candidatus Nitrohelix</taxon>
    </lineage>
</organism>
<dbReference type="NCBIfam" id="TIGR01683">
    <property type="entry name" value="thiS"/>
    <property type="match status" value="1"/>
</dbReference>
<dbReference type="SUPFAM" id="SSF54285">
    <property type="entry name" value="MoaD/ThiS"/>
    <property type="match status" value="1"/>
</dbReference>
<dbReference type="PANTHER" id="PTHR34472:SF1">
    <property type="entry name" value="SULFUR CARRIER PROTEIN THIS"/>
    <property type="match status" value="1"/>
</dbReference>
<dbReference type="InterPro" id="IPR012675">
    <property type="entry name" value="Beta-grasp_dom_sf"/>
</dbReference>
<dbReference type="InterPro" id="IPR003749">
    <property type="entry name" value="ThiS/MoaD-like"/>
</dbReference>
<dbReference type="InterPro" id="IPR010035">
    <property type="entry name" value="Thi_S"/>
</dbReference>
<reference evidence="2" key="1">
    <citation type="submission" date="2020-02" db="EMBL/GenBank/DDBJ databases">
        <title>Genomic and physiological characterization of two novel Nitrospinaceae genera.</title>
        <authorList>
            <person name="Mueller A.J."/>
            <person name="Jung M.-Y."/>
            <person name="Strachan C.R."/>
            <person name="Herbold C.W."/>
            <person name="Kirkegaard R.H."/>
            <person name="Daims H."/>
        </authorList>
    </citation>
    <scope>NUCLEOTIDE SEQUENCE [LARGE SCALE GENOMIC DNA]</scope>
</reference>
<dbReference type="InterPro" id="IPR016155">
    <property type="entry name" value="Mopterin_synth/thiamin_S_b"/>
</dbReference>
<proteinExistence type="predicted"/>
<dbReference type="AlphaFoldDB" id="A0A7T0BZY0"/>
<dbReference type="PANTHER" id="PTHR34472">
    <property type="entry name" value="SULFUR CARRIER PROTEIN THIS"/>
    <property type="match status" value="1"/>
</dbReference>
<evidence type="ECO:0000313" key="1">
    <source>
        <dbReference type="EMBL" id="QPJ63987.1"/>
    </source>
</evidence>
<name>A0A7T0BZY0_9BACT</name>